<dbReference type="Proteomes" id="UP000326678">
    <property type="component" value="Chromosome Gxm1"/>
</dbReference>
<evidence type="ECO:0000313" key="2">
    <source>
        <dbReference type="EMBL" id="QFS45058.1"/>
    </source>
</evidence>
<evidence type="ECO:0000256" key="1">
    <source>
        <dbReference type="SAM" id="Phobius"/>
    </source>
</evidence>
<gene>
    <name evidence="2" type="ORF">GXM_02533</name>
</gene>
<proteinExistence type="predicted"/>
<dbReference type="AlphaFoldDB" id="A0A5P8VXC7"/>
<keyword evidence="1" id="KW-0472">Membrane</keyword>
<feature type="transmembrane region" description="Helical" evidence="1">
    <location>
        <begin position="26"/>
        <end position="46"/>
    </location>
</feature>
<name>A0A5P8VXC7_9NOSO</name>
<keyword evidence="3" id="KW-1185">Reference proteome</keyword>
<evidence type="ECO:0000313" key="3">
    <source>
        <dbReference type="Proteomes" id="UP000326678"/>
    </source>
</evidence>
<protein>
    <submittedName>
        <fullName evidence="2">Uncharacterized protein</fullName>
    </submittedName>
</protein>
<accession>A0A5P8VXC7</accession>
<sequence>MGVAFSYIDDAHQIAHSKTTPSEQTAALLLPSALVGSGWGFLLTMVN</sequence>
<reference evidence="2 3" key="1">
    <citation type="submission" date="2019-10" db="EMBL/GenBank/DDBJ databases">
        <title>Genomic and transcriptomic insights into the perfect genentic adaptation of a filamentous nitrogen-fixing cyanobacterium to rice fields.</title>
        <authorList>
            <person name="Chen Z."/>
        </authorList>
    </citation>
    <scope>NUCLEOTIDE SEQUENCE [LARGE SCALE GENOMIC DNA]</scope>
    <source>
        <strain evidence="2">CCNUC1</strain>
    </source>
</reference>
<keyword evidence="1" id="KW-0812">Transmembrane</keyword>
<organism evidence="2 3">
    <name type="scientific">Nostoc sphaeroides CCNUC1</name>
    <dbReference type="NCBI Taxonomy" id="2653204"/>
    <lineage>
        <taxon>Bacteria</taxon>
        <taxon>Bacillati</taxon>
        <taxon>Cyanobacteriota</taxon>
        <taxon>Cyanophyceae</taxon>
        <taxon>Nostocales</taxon>
        <taxon>Nostocaceae</taxon>
        <taxon>Nostoc</taxon>
    </lineage>
</organism>
<dbReference type="EMBL" id="CP045226">
    <property type="protein sequence ID" value="QFS45058.1"/>
    <property type="molecule type" value="Genomic_DNA"/>
</dbReference>
<keyword evidence="1" id="KW-1133">Transmembrane helix</keyword>
<dbReference type="KEGG" id="nsh:GXM_02533"/>